<sequence>MKDPNIIFNKFYPLITEIFGNQFTADDLAKGIDVREVMPIVSKAIDHVIENMKLSNQKAGIQREKVVVPFDFKSSGKRIKRN</sequence>
<dbReference type="NCBIfam" id="NF047360">
    <property type="entry name" value="tail_chap_PVL"/>
    <property type="match status" value="1"/>
</dbReference>
<evidence type="ECO:0000313" key="2">
    <source>
        <dbReference type="Proteomes" id="UP000031938"/>
    </source>
</evidence>
<dbReference type="InterPro" id="IPR057006">
    <property type="entry name" value="Phage_TAC_19"/>
</dbReference>
<reference evidence="1 2" key="1">
    <citation type="submission" date="2015-01" db="EMBL/GenBank/DDBJ databases">
        <title>Genome sequencing of Jeotgalibacillus soli.</title>
        <authorList>
            <person name="Goh K.M."/>
            <person name="Chan K.-G."/>
            <person name="Yaakop A.S."/>
            <person name="Ee R."/>
            <person name="Gan H.M."/>
            <person name="Chan C.S."/>
        </authorList>
    </citation>
    <scope>NUCLEOTIDE SEQUENCE [LARGE SCALE GENOMIC DNA]</scope>
    <source>
        <strain evidence="1 2">P9</strain>
    </source>
</reference>
<gene>
    <name evidence="1" type="ORF">KP78_25530</name>
</gene>
<dbReference type="EMBL" id="JXRP01000018">
    <property type="protein sequence ID" value="KIL45009.1"/>
    <property type="molecule type" value="Genomic_DNA"/>
</dbReference>
<organism evidence="1 2">
    <name type="scientific">Jeotgalibacillus soli</name>
    <dbReference type="NCBI Taxonomy" id="889306"/>
    <lineage>
        <taxon>Bacteria</taxon>
        <taxon>Bacillati</taxon>
        <taxon>Bacillota</taxon>
        <taxon>Bacilli</taxon>
        <taxon>Bacillales</taxon>
        <taxon>Caryophanaceae</taxon>
        <taxon>Jeotgalibacillus</taxon>
    </lineage>
</organism>
<dbReference type="PATRIC" id="fig|889306.3.peg.2567"/>
<protein>
    <submittedName>
        <fullName evidence="1">Uncharacterized protein</fullName>
    </submittedName>
</protein>
<name>A0A0C2RTG4_9BACL</name>
<keyword evidence="2" id="KW-1185">Reference proteome</keyword>
<accession>A0A0C2RTG4</accession>
<proteinExistence type="predicted"/>
<dbReference type="AlphaFoldDB" id="A0A0C2RTG4"/>
<dbReference type="STRING" id="889306.KP78_25530"/>
<dbReference type="Proteomes" id="UP000031938">
    <property type="component" value="Unassembled WGS sequence"/>
</dbReference>
<evidence type="ECO:0000313" key="1">
    <source>
        <dbReference type="EMBL" id="KIL45009.1"/>
    </source>
</evidence>
<comment type="caution">
    <text evidence="1">The sequence shown here is derived from an EMBL/GenBank/DDBJ whole genome shotgun (WGS) entry which is preliminary data.</text>
</comment>
<dbReference type="Pfam" id="PF23857">
    <property type="entry name" value="Phage_TAC_19"/>
    <property type="match status" value="1"/>
</dbReference>